<dbReference type="EnsemblMetazoa" id="AFUN019595-RA">
    <property type="protein sequence ID" value="AFUN019595-PA"/>
    <property type="gene ID" value="AFUN019595"/>
</dbReference>
<organism evidence="1">
    <name type="scientific">Anopheles funestus</name>
    <name type="common">African malaria mosquito</name>
    <dbReference type="NCBI Taxonomy" id="62324"/>
    <lineage>
        <taxon>Eukaryota</taxon>
        <taxon>Metazoa</taxon>
        <taxon>Ecdysozoa</taxon>
        <taxon>Arthropoda</taxon>
        <taxon>Hexapoda</taxon>
        <taxon>Insecta</taxon>
        <taxon>Pterygota</taxon>
        <taxon>Neoptera</taxon>
        <taxon>Endopterygota</taxon>
        <taxon>Diptera</taxon>
        <taxon>Nematocera</taxon>
        <taxon>Culicoidea</taxon>
        <taxon>Culicidae</taxon>
        <taxon>Anophelinae</taxon>
        <taxon>Anopheles</taxon>
    </lineage>
</organism>
<protein>
    <submittedName>
        <fullName evidence="1">Uncharacterized protein</fullName>
    </submittedName>
</protein>
<sequence length="51" mass="5693">MNAIIQRIMVGDETVSTITQWTVLVGISSDDNAKKAEWMWPTKIAQSTAVR</sequence>
<accession>A0A4Y0BGL6</accession>
<evidence type="ECO:0000313" key="1">
    <source>
        <dbReference type="EnsemblMetazoa" id="AFUN019595-PA"/>
    </source>
</evidence>
<dbReference type="VEuPathDB" id="VectorBase:AFUN019595"/>
<proteinExistence type="predicted"/>
<reference evidence="1" key="1">
    <citation type="submission" date="2020-05" db="UniProtKB">
        <authorList>
            <consortium name="EnsemblMetazoa"/>
        </authorList>
    </citation>
    <scope>IDENTIFICATION</scope>
    <source>
        <strain evidence="1">FUMOZ</strain>
    </source>
</reference>
<name>A0A4Y0BGL6_ANOFN</name>
<dbReference type="AlphaFoldDB" id="A0A4Y0BGL6"/>